<reference evidence="2" key="1">
    <citation type="submission" date="2018-05" db="EMBL/GenBank/DDBJ databases">
        <authorList>
            <person name="Lanie J.A."/>
            <person name="Ng W.-L."/>
            <person name="Kazmierczak K.M."/>
            <person name="Andrzejewski T.M."/>
            <person name="Davidsen T.M."/>
            <person name="Wayne K.J."/>
            <person name="Tettelin H."/>
            <person name="Glass J.I."/>
            <person name="Rusch D."/>
            <person name="Podicherti R."/>
            <person name="Tsui H.-C.T."/>
            <person name="Winkler M.E."/>
        </authorList>
    </citation>
    <scope>NUCLEOTIDE SEQUENCE</scope>
</reference>
<organism evidence="2">
    <name type="scientific">marine metagenome</name>
    <dbReference type="NCBI Taxonomy" id="408172"/>
    <lineage>
        <taxon>unclassified sequences</taxon>
        <taxon>metagenomes</taxon>
        <taxon>ecological metagenomes</taxon>
    </lineage>
</organism>
<keyword evidence="1" id="KW-0812">Transmembrane</keyword>
<dbReference type="AlphaFoldDB" id="A0A382AEX4"/>
<dbReference type="EMBL" id="UINC01024922">
    <property type="protein sequence ID" value="SVA99543.1"/>
    <property type="molecule type" value="Genomic_DNA"/>
</dbReference>
<sequence length="69" mass="7925">MINFTIVLRVTILTLLLFITSCTALRPKIWSKDRDIRDIITSIPEEVRKLPIESKEPIVQSNPTVLDGY</sequence>
<proteinExistence type="predicted"/>
<evidence type="ECO:0000313" key="2">
    <source>
        <dbReference type="EMBL" id="SVA99543.1"/>
    </source>
</evidence>
<feature type="transmembrane region" description="Helical" evidence="1">
    <location>
        <begin position="6"/>
        <end position="25"/>
    </location>
</feature>
<feature type="non-terminal residue" evidence="2">
    <location>
        <position position="69"/>
    </location>
</feature>
<name>A0A382AEX4_9ZZZZ</name>
<gene>
    <name evidence="2" type="ORF">METZ01_LOCUS152397</name>
</gene>
<accession>A0A382AEX4</accession>
<evidence type="ECO:0000256" key="1">
    <source>
        <dbReference type="SAM" id="Phobius"/>
    </source>
</evidence>
<keyword evidence="1" id="KW-1133">Transmembrane helix</keyword>
<protein>
    <submittedName>
        <fullName evidence="2">Uncharacterized protein</fullName>
    </submittedName>
</protein>
<keyword evidence="1" id="KW-0472">Membrane</keyword>